<name>A0AA37Q6Y4_9BACT</name>
<dbReference type="Proteomes" id="UP001161325">
    <property type="component" value="Unassembled WGS sequence"/>
</dbReference>
<evidence type="ECO:0000256" key="3">
    <source>
        <dbReference type="ARBA" id="ARBA00022989"/>
    </source>
</evidence>
<evidence type="ECO:0000256" key="5">
    <source>
        <dbReference type="SAM" id="Phobius"/>
    </source>
</evidence>
<dbReference type="GO" id="GO:0016020">
    <property type="term" value="C:membrane"/>
    <property type="evidence" value="ECO:0007669"/>
    <property type="project" value="UniProtKB-SubCell"/>
</dbReference>
<organism evidence="7 8">
    <name type="scientific">Roseisolibacter agri</name>
    <dbReference type="NCBI Taxonomy" id="2014610"/>
    <lineage>
        <taxon>Bacteria</taxon>
        <taxon>Pseudomonadati</taxon>
        <taxon>Gemmatimonadota</taxon>
        <taxon>Gemmatimonadia</taxon>
        <taxon>Gemmatimonadales</taxon>
        <taxon>Gemmatimonadaceae</taxon>
        <taxon>Roseisolibacter</taxon>
    </lineage>
</organism>
<dbReference type="Gene3D" id="1.10.287.1260">
    <property type="match status" value="1"/>
</dbReference>
<protein>
    <submittedName>
        <fullName evidence="7">Mechanosensitive ion channel protein MscS</fullName>
    </submittedName>
</protein>
<dbReference type="Gene3D" id="2.30.30.60">
    <property type="match status" value="1"/>
</dbReference>
<reference evidence="7" key="1">
    <citation type="submission" date="2022-08" db="EMBL/GenBank/DDBJ databases">
        <title>Draft genome sequencing of Roseisolibacter agri AW1220.</title>
        <authorList>
            <person name="Tobiishi Y."/>
            <person name="Tonouchi A."/>
        </authorList>
    </citation>
    <scope>NUCLEOTIDE SEQUENCE</scope>
    <source>
        <strain evidence="7">AW1220</strain>
    </source>
</reference>
<feature type="transmembrane region" description="Helical" evidence="5">
    <location>
        <begin position="168"/>
        <end position="187"/>
    </location>
</feature>
<dbReference type="SUPFAM" id="SSF50182">
    <property type="entry name" value="Sm-like ribonucleoproteins"/>
    <property type="match status" value="1"/>
</dbReference>
<dbReference type="InterPro" id="IPR023408">
    <property type="entry name" value="MscS_beta-dom_sf"/>
</dbReference>
<dbReference type="InterPro" id="IPR010920">
    <property type="entry name" value="LSM_dom_sf"/>
</dbReference>
<dbReference type="AlphaFoldDB" id="A0AA37Q6Y4"/>
<keyword evidence="4 5" id="KW-0472">Membrane</keyword>
<dbReference type="RefSeq" id="WP_284349301.1">
    <property type="nucleotide sequence ID" value="NZ_BRXS01000002.1"/>
</dbReference>
<sequence>MSLPDLLGPLPPTLRALAIVALAALVGLLAHALLYRGLLRLGRRVPGVLVFDGALLHRTRTPMRAFLPLLAIQTALPLLRASMSRAAEETAERGLYVLLVGAGAWVLLALTRVLDDVVERRYDIEVADNLHARRVRTRVGLLRRVLVVVIVFLALGAVLMRFQGFRALGAGLLASAGVVGIIVSIAAQRPLGNIVAGVQLALSQPIRVGDAVVIENEWGTVEEINLTYVVVRIWDQRRLVLPISHFFERPFQNWTRSSAQVIGTVFLYVDYTAPVAAIRAEFDRVVRTSPHWDGRVAQLQVSDASERTMQLRAIMSAGNAGAAWDLRCDVRERMIDWLQREHPEVLPRVRLDGAAGALGT</sequence>
<keyword evidence="8" id="KW-1185">Reference proteome</keyword>
<comment type="subcellular location">
    <subcellularLocation>
        <location evidence="1">Membrane</location>
    </subcellularLocation>
</comment>
<gene>
    <name evidence="7" type="ORF">rosag_13700</name>
</gene>
<evidence type="ECO:0000313" key="7">
    <source>
        <dbReference type="EMBL" id="GLC24857.1"/>
    </source>
</evidence>
<feature type="transmembrane region" description="Helical" evidence="5">
    <location>
        <begin position="95"/>
        <end position="114"/>
    </location>
</feature>
<feature type="domain" description="Mechanosensitive ion channel MscS" evidence="6">
    <location>
        <begin position="191"/>
        <end position="256"/>
    </location>
</feature>
<evidence type="ECO:0000313" key="8">
    <source>
        <dbReference type="Proteomes" id="UP001161325"/>
    </source>
</evidence>
<feature type="transmembrane region" description="Helical" evidence="5">
    <location>
        <begin position="65"/>
        <end position="83"/>
    </location>
</feature>
<dbReference type="InterPro" id="IPR006685">
    <property type="entry name" value="MscS_channel_2nd"/>
</dbReference>
<dbReference type="Pfam" id="PF00924">
    <property type="entry name" value="MS_channel_2nd"/>
    <property type="match status" value="1"/>
</dbReference>
<dbReference type="GO" id="GO:0008381">
    <property type="term" value="F:mechanosensitive monoatomic ion channel activity"/>
    <property type="evidence" value="ECO:0007669"/>
    <property type="project" value="UniProtKB-ARBA"/>
</dbReference>
<evidence type="ECO:0000256" key="2">
    <source>
        <dbReference type="ARBA" id="ARBA00022692"/>
    </source>
</evidence>
<dbReference type="PANTHER" id="PTHR30566">
    <property type="entry name" value="YNAI-RELATED MECHANOSENSITIVE ION CHANNEL"/>
    <property type="match status" value="1"/>
</dbReference>
<evidence type="ECO:0000256" key="1">
    <source>
        <dbReference type="ARBA" id="ARBA00004370"/>
    </source>
</evidence>
<proteinExistence type="predicted"/>
<evidence type="ECO:0000259" key="6">
    <source>
        <dbReference type="Pfam" id="PF00924"/>
    </source>
</evidence>
<keyword evidence="2 5" id="KW-0812">Transmembrane</keyword>
<feature type="transmembrane region" description="Helical" evidence="5">
    <location>
        <begin position="141"/>
        <end position="162"/>
    </location>
</feature>
<dbReference type="PANTHER" id="PTHR30566:SF25">
    <property type="entry name" value="INNER MEMBRANE PROTEIN"/>
    <property type="match status" value="1"/>
</dbReference>
<accession>A0AA37Q6Y4</accession>
<evidence type="ECO:0000256" key="4">
    <source>
        <dbReference type="ARBA" id="ARBA00023136"/>
    </source>
</evidence>
<keyword evidence="3 5" id="KW-1133">Transmembrane helix</keyword>
<dbReference type="EMBL" id="BRXS01000002">
    <property type="protein sequence ID" value="GLC24857.1"/>
    <property type="molecule type" value="Genomic_DNA"/>
</dbReference>
<comment type="caution">
    <text evidence="7">The sequence shown here is derived from an EMBL/GenBank/DDBJ whole genome shotgun (WGS) entry which is preliminary data.</text>
</comment>
<feature type="transmembrane region" description="Helical" evidence="5">
    <location>
        <begin position="12"/>
        <end position="34"/>
    </location>
</feature>